<sequence>MGEHHDEESRWQLLLDAVVTLAAELSLDDLLARITRIAGDLAGARYSALGVLGTDGRQRLRTFVTHGLSDEQIDEIGPPPAGHGLLGLIIDRPEPVRLSSIAGHPASYGFPVQHPPMTSFLGVPVLIRGKVFGNLYLTDKIEAPEFTESDERIVVALASAAGVAIENAQLHEEAVRRERWLQATAEVIARLVAGDIGTEALQLVADRARQLAEADLAWVLLGPDIERLSLCVVSGAELDNGGLVGQELATPLSARVITTGEPLVVDDLASEPTYAEVADALGWPSLGPVILLPLSSSAGTDGVVALGWAPERRARFHDLDPAMLGNFAEQASLALRIVSSAHDQQRLGLFEERDRIARDLHDVVIQRLFAIGLSLQGALRAPDGGEIARVVDAAVDGLDETIRDIRRTIFELGSTERADDAQSTVTRVVERAASALKFRPQLAFEGPVRTQIAPVLLPHLVAALSEMLSNVTRHAHAASASVLLRVADAITLRVEDDGLGVPDGVVESGLANLRQRAHELGGTCEVCPGEQGGTVVEWTVPLSPPGQVVPPPRRARDFGDAERSARPHEERRRH</sequence>
<feature type="domain" description="GAF" evidence="5">
    <location>
        <begin position="26"/>
        <end position="175"/>
    </location>
</feature>
<evidence type="ECO:0000259" key="5">
    <source>
        <dbReference type="SMART" id="SM00065"/>
    </source>
</evidence>
<feature type="region of interest" description="Disordered" evidence="4">
    <location>
        <begin position="543"/>
        <end position="574"/>
    </location>
</feature>
<keyword evidence="1" id="KW-0808">Transferase</keyword>
<dbReference type="Gene3D" id="3.30.450.40">
    <property type="match status" value="2"/>
</dbReference>
<evidence type="ECO:0000256" key="3">
    <source>
        <dbReference type="ARBA" id="ARBA00023012"/>
    </source>
</evidence>
<keyword evidence="2" id="KW-0418">Kinase</keyword>
<dbReference type="PANTHER" id="PTHR24421:SF56">
    <property type="entry name" value="OXYGEN SENSOR HISTIDINE KINASE RESPONSE REGULATOR DOST"/>
    <property type="match status" value="1"/>
</dbReference>
<keyword evidence="8" id="KW-1185">Reference proteome</keyword>
<reference evidence="7 8" key="1">
    <citation type="submission" date="2024-07" db="EMBL/GenBank/DDBJ databases">
        <authorList>
            <person name="Lee S."/>
            <person name="Kang M."/>
        </authorList>
    </citation>
    <scope>NUCLEOTIDE SEQUENCE [LARGE SCALE GENOMIC DNA]</scope>
    <source>
        <strain evidence="7 8">DS6</strain>
    </source>
</reference>
<comment type="caution">
    <text evidence="7">The sequence shown here is derived from an EMBL/GenBank/DDBJ whole genome shotgun (WGS) entry which is preliminary data.</text>
</comment>
<evidence type="ECO:0000256" key="2">
    <source>
        <dbReference type="ARBA" id="ARBA00022777"/>
    </source>
</evidence>
<dbReference type="Pfam" id="PF02518">
    <property type="entry name" value="HATPase_c"/>
    <property type="match status" value="1"/>
</dbReference>
<feature type="domain" description="GAF" evidence="5">
    <location>
        <begin position="196"/>
        <end position="345"/>
    </location>
</feature>
<gene>
    <name evidence="7" type="ORF">AB3X52_05760</name>
</gene>
<dbReference type="InterPro" id="IPR036890">
    <property type="entry name" value="HATPase_C_sf"/>
</dbReference>
<dbReference type="SMART" id="SM00065">
    <property type="entry name" value="GAF"/>
    <property type="match status" value="2"/>
</dbReference>
<dbReference type="Pfam" id="PF07730">
    <property type="entry name" value="HisKA_3"/>
    <property type="match status" value="1"/>
</dbReference>
<evidence type="ECO:0000313" key="8">
    <source>
        <dbReference type="Proteomes" id="UP001556631"/>
    </source>
</evidence>
<dbReference type="EMBL" id="JBFPJR010000007">
    <property type="protein sequence ID" value="MEX0427119.1"/>
    <property type="molecule type" value="Genomic_DNA"/>
</dbReference>
<dbReference type="InterPro" id="IPR003018">
    <property type="entry name" value="GAF"/>
</dbReference>
<evidence type="ECO:0000256" key="4">
    <source>
        <dbReference type="SAM" id="MobiDB-lite"/>
    </source>
</evidence>
<feature type="compositionally biased region" description="Pro residues" evidence="4">
    <location>
        <begin position="543"/>
        <end position="552"/>
    </location>
</feature>
<keyword evidence="3" id="KW-0902">Two-component regulatory system</keyword>
<protein>
    <submittedName>
        <fullName evidence="7">GAF domain-containing protein</fullName>
    </submittedName>
</protein>
<feature type="domain" description="Histidine kinase/HSP90-like ATPase" evidence="6">
    <location>
        <begin position="455"/>
        <end position="544"/>
    </location>
</feature>
<evidence type="ECO:0000256" key="1">
    <source>
        <dbReference type="ARBA" id="ARBA00022679"/>
    </source>
</evidence>
<dbReference type="SMART" id="SM00387">
    <property type="entry name" value="HATPase_c"/>
    <property type="match status" value="1"/>
</dbReference>
<organism evidence="7 8">
    <name type="scientific">Nocardioides eburneus</name>
    <dbReference type="NCBI Taxonomy" id="3231482"/>
    <lineage>
        <taxon>Bacteria</taxon>
        <taxon>Bacillati</taxon>
        <taxon>Actinomycetota</taxon>
        <taxon>Actinomycetes</taxon>
        <taxon>Propionibacteriales</taxon>
        <taxon>Nocardioidaceae</taxon>
        <taxon>Nocardioides</taxon>
    </lineage>
</organism>
<feature type="compositionally biased region" description="Basic and acidic residues" evidence="4">
    <location>
        <begin position="554"/>
        <end position="574"/>
    </location>
</feature>
<dbReference type="RefSeq" id="WP_367992191.1">
    <property type="nucleotide sequence ID" value="NZ_JBFPJR010000007.1"/>
</dbReference>
<accession>A0ABV3SW08</accession>
<dbReference type="Gene3D" id="3.30.565.10">
    <property type="entry name" value="Histidine kinase-like ATPase, C-terminal domain"/>
    <property type="match status" value="1"/>
</dbReference>
<evidence type="ECO:0000259" key="6">
    <source>
        <dbReference type="SMART" id="SM00387"/>
    </source>
</evidence>
<proteinExistence type="predicted"/>
<dbReference type="Pfam" id="PF13185">
    <property type="entry name" value="GAF_2"/>
    <property type="match status" value="2"/>
</dbReference>
<dbReference type="PANTHER" id="PTHR24421">
    <property type="entry name" value="NITRATE/NITRITE SENSOR PROTEIN NARX-RELATED"/>
    <property type="match status" value="1"/>
</dbReference>
<dbReference type="Gene3D" id="1.20.5.1930">
    <property type="match status" value="1"/>
</dbReference>
<dbReference type="InterPro" id="IPR050482">
    <property type="entry name" value="Sensor_HK_TwoCompSys"/>
</dbReference>
<name>A0ABV3SW08_9ACTN</name>
<dbReference type="CDD" id="cd16917">
    <property type="entry name" value="HATPase_UhpB-NarQ-NarX-like"/>
    <property type="match status" value="1"/>
</dbReference>
<dbReference type="SUPFAM" id="SSF55781">
    <property type="entry name" value="GAF domain-like"/>
    <property type="match status" value="2"/>
</dbReference>
<dbReference type="InterPro" id="IPR003594">
    <property type="entry name" value="HATPase_dom"/>
</dbReference>
<dbReference type="Proteomes" id="UP001556631">
    <property type="component" value="Unassembled WGS sequence"/>
</dbReference>
<dbReference type="InterPro" id="IPR029016">
    <property type="entry name" value="GAF-like_dom_sf"/>
</dbReference>
<dbReference type="InterPro" id="IPR011712">
    <property type="entry name" value="Sig_transdc_His_kin_sub3_dim/P"/>
</dbReference>
<evidence type="ECO:0000313" key="7">
    <source>
        <dbReference type="EMBL" id="MEX0427119.1"/>
    </source>
</evidence>
<dbReference type="SUPFAM" id="SSF55874">
    <property type="entry name" value="ATPase domain of HSP90 chaperone/DNA topoisomerase II/histidine kinase"/>
    <property type="match status" value="1"/>
</dbReference>